<sequence>MKTFITAALLTATVLSTPAMAFGPSTQTLIPDLSFPAPASETVTQDSANLGK</sequence>
<dbReference type="Proteomes" id="UP000051260">
    <property type="component" value="Unassembled WGS sequence"/>
</dbReference>
<organism evidence="3 4">
    <name type="scientific">Ruegeria denitrificans</name>
    <dbReference type="NCBI Taxonomy" id="1715692"/>
    <lineage>
        <taxon>Bacteria</taxon>
        <taxon>Pseudomonadati</taxon>
        <taxon>Pseudomonadota</taxon>
        <taxon>Alphaproteobacteria</taxon>
        <taxon>Rhodobacterales</taxon>
        <taxon>Roseobacteraceae</taxon>
        <taxon>Ruegeria</taxon>
    </lineage>
</organism>
<evidence type="ECO:0000313" key="3">
    <source>
        <dbReference type="EMBL" id="CUJ85576.1"/>
    </source>
</evidence>
<dbReference type="STRING" id="1715692.RUE5091_00358"/>
<reference evidence="4" key="1">
    <citation type="submission" date="2015-09" db="EMBL/GenBank/DDBJ databases">
        <authorList>
            <person name="Rodrigo-Torres L."/>
            <person name="Arahal D.R."/>
        </authorList>
    </citation>
    <scope>NUCLEOTIDE SEQUENCE [LARGE SCALE GENOMIC DNA]</scope>
    <source>
        <strain evidence="4">CECT 5091</strain>
    </source>
</reference>
<feature type="compositionally biased region" description="Polar residues" evidence="1">
    <location>
        <begin position="41"/>
        <end position="52"/>
    </location>
</feature>
<feature type="signal peptide" evidence="2">
    <location>
        <begin position="1"/>
        <end position="21"/>
    </location>
</feature>
<accession>A0A0P1IB48</accession>
<dbReference type="EMBL" id="CYUD01000001">
    <property type="protein sequence ID" value="CUJ85576.1"/>
    <property type="molecule type" value="Genomic_DNA"/>
</dbReference>
<feature type="chain" id="PRO_5006065071" evidence="2">
    <location>
        <begin position="22"/>
        <end position="52"/>
    </location>
</feature>
<proteinExistence type="predicted"/>
<gene>
    <name evidence="3" type="ORF">RUE5091_00358</name>
</gene>
<feature type="region of interest" description="Disordered" evidence="1">
    <location>
        <begin position="33"/>
        <end position="52"/>
    </location>
</feature>
<evidence type="ECO:0000256" key="2">
    <source>
        <dbReference type="SAM" id="SignalP"/>
    </source>
</evidence>
<keyword evidence="2" id="KW-0732">Signal</keyword>
<keyword evidence="4" id="KW-1185">Reference proteome</keyword>
<dbReference type="RefSeq" id="WP_165590739.1">
    <property type="nucleotide sequence ID" value="NZ_CYUD01000001.1"/>
</dbReference>
<evidence type="ECO:0000313" key="4">
    <source>
        <dbReference type="Proteomes" id="UP000051260"/>
    </source>
</evidence>
<name>A0A0P1IB48_9RHOB</name>
<evidence type="ECO:0000256" key="1">
    <source>
        <dbReference type="SAM" id="MobiDB-lite"/>
    </source>
</evidence>
<dbReference type="AlphaFoldDB" id="A0A0P1IB48"/>
<protein>
    <submittedName>
        <fullName evidence="3">Uncharacterized protein</fullName>
    </submittedName>
</protein>